<dbReference type="GeneID" id="73288938"/>
<evidence type="ECO:0000313" key="3">
    <source>
        <dbReference type="Proteomes" id="UP001056855"/>
    </source>
</evidence>
<feature type="transmembrane region" description="Helical" evidence="1">
    <location>
        <begin position="61"/>
        <end position="79"/>
    </location>
</feature>
<sequence>MVTTTPGRPDGSNLERARPLSLGGLVIVLASVALSAVSYGRLSDTVRIRWTIGTYYGPEHAPTLAVLVAFPVSLIGLYAGAQWLRTWLVRRGAIDEFRLVYDACVLATLSVIVACQFVLVVLNL</sequence>
<protein>
    <submittedName>
        <fullName evidence="2">Uncharacterized protein</fullName>
    </submittedName>
</protein>
<keyword evidence="1" id="KW-0812">Transmembrane</keyword>
<feature type="transmembrane region" description="Helical" evidence="1">
    <location>
        <begin position="99"/>
        <end position="122"/>
    </location>
</feature>
<keyword evidence="3" id="KW-1185">Reference proteome</keyword>
<dbReference type="RefSeq" id="WP_254158797.1">
    <property type="nucleotide sequence ID" value="NZ_CP100355.1"/>
</dbReference>
<name>A0A9E7NB92_9EURY</name>
<keyword evidence="1" id="KW-1133">Transmembrane helix</keyword>
<organism evidence="2 3">
    <name type="scientific">Natronosalvus rutilus</name>
    <dbReference type="NCBI Taxonomy" id="2953753"/>
    <lineage>
        <taxon>Archaea</taxon>
        <taxon>Methanobacteriati</taxon>
        <taxon>Methanobacteriota</taxon>
        <taxon>Stenosarchaea group</taxon>
        <taxon>Halobacteria</taxon>
        <taxon>Halobacteriales</taxon>
        <taxon>Natrialbaceae</taxon>
        <taxon>Natronosalvus</taxon>
    </lineage>
</organism>
<gene>
    <name evidence="2" type="ORF">NGM29_02790</name>
</gene>
<proteinExistence type="predicted"/>
<dbReference type="EMBL" id="CP100355">
    <property type="protein sequence ID" value="UTF54231.1"/>
    <property type="molecule type" value="Genomic_DNA"/>
</dbReference>
<dbReference type="KEGG" id="sawl:NGM29_02790"/>
<feature type="transmembrane region" description="Helical" evidence="1">
    <location>
        <begin position="20"/>
        <end position="40"/>
    </location>
</feature>
<reference evidence="2" key="1">
    <citation type="submission" date="2022-06" db="EMBL/GenBank/DDBJ databases">
        <title>Diverse halophilic archaea isolated from saline environments.</title>
        <authorList>
            <person name="Cui H.-L."/>
        </authorList>
    </citation>
    <scope>NUCLEOTIDE SEQUENCE</scope>
    <source>
        <strain evidence="2">WLHS1</strain>
    </source>
</reference>
<accession>A0A9E7NB92</accession>
<evidence type="ECO:0000313" key="2">
    <source>
        <dbReference type="EMBL" id="UTF54231.1"/>
    </source>
</evidence>
<evidence type="ECO:0000256" key="1">
    <source>
        <dbReference type="SAM" id="Phobius"/>
    </source>
</evidence>
<dbReference type="AlphaFoldDB" id="A0A9E7NB92"/>
<dbReference type="Proteomes" id="UP001056855">
    <property type="component" value="Chromosome"/>
</dbReference>
<keyword evidence="1" id="KW-0472">Membrane</keyword>